<protein>
    <recommendedName>
        <fullName evidence="3">Carboxypeptidase regulatory-like domain-containing protein</fullName>
    </recommendedName>
</protein>
<dbReference type="InterPro" id="IPR013784">
    <property type="entry name" value="Carb-bd-like_fold"/>
</dbReference>
<dbReference type="PROSITE" id="PS51257">
    <property type="entry name" value="PROKAR_LIPOPROTEIN"/>
    <property type="match status" value="1"/>
</dbReference>
<reference evidence="1 2" key="1">
    <citation type="submission" date="2015-09" db="EMBL/GenBank/DDBJ databases">
        <title>Sorangium comparison.</title>
        <authorList>
            <person name="Zaburannyi N."/>
            <person name="Bunk B."/>
            <person name="Overmann J."/>
            <person name="Mueller R."/>
        </authorList>
    </citation>
    <scope>NUCLEOTIDE SEQUENCE [LARGE SCALE GENOMIC DNA]</scope>
    <source>
        <strain evidence="1 2">So ce26</strain>
    </source>
</reference>
<dbReference type="AlphaFoldDB" id="A0A2L0EQM4"/>
<dbReference type="SUPFAM" id="SSF49464">
    <property type="entry name" value="Carboxypeptidase regulatory domain-like"/>
    <property type="match status" value="1"/>
</dbReference>
<proteinExistence type="predicted"/>
<evidence type="ECO:0000313" key="2">
    <source>
        <dbReference type="Proteomes" id="UP000238348"/>
    </source>
</evidence>
<accession>A0A2L0EQM4</accession>
<dbReference type="Proteomes" id="UP000238348">
    <property type="component" value="Chromosome"/>
</dbReference>
<evidence type="ECO:0008006" key="3">
    <source>
        <dbReference type="Google" id="ProtNLM"/>
    </source>
</evidence>
<dbReference type="SUPFAM" id="SSF49452">
    <property type="entry name" value="Starch-binding domain-like"/>
    <property type="match status" value="1"/>
</dbReference>
<name>A0A2L0EQM4_SORCE</name>
<dbReference type="GO" id="GO:0030246">
    <property type="term" value="F:carbohydrate binding"/>
    <property type="evidence" value="ECO:0007669"/>
    <property type="project" value="InterPro"/>
</dbReference>
<dbReference type="Gene3D" id="2.60.40.1120">
    <property type="entry name" value="Carboxypeptidase-like, regulatory domain"/>
    <property type="match status" value="1"/>
</dbReference>
<gene>
    <name evidence="1" type="ORF">SOCE26_030170</name>
</gene>
<evidence type="ECO:0000313" key="1">
    <source>
        <dbReference type="EMBL" id="AUX41596.1"/>
    </source>
</evidence>
<organism evidence="1 2">
    <name type="scientific">Sorangium cellulosum</name>
    <name type="common">Polyangium cellulosum</name>
    <dbReference type="NCBI Taxonomy" id="56"/>
    <lineage>
        <taxon>Bacteria</taxon>
        <taxon>Pseudomonadati</taxon>
        <taxon>Myxococcota</taxon>
        <taxon>Polyangia</taxon>
        <taxon>Polyangiales</taxon>
        <taxon>Polyangiaceae</taxon>
        <taxon>Sorangium</taxon>
    </lineage>
</organism>
<dbReference type="InterPro" id="IPR008969">
    <property type="entry name" value="CarboxyPept-like_regulatory"/>
</dbReference>
<dbReference type="EMBL" id="CP012673">
    <property type="protein sequence ID" value="AUX41596.1"/>
    <property type="molecule type" value="Genomic_DNA"/>
</dbReference>
<sequence>MGMGMRAMAAGILCASMGMGCGGDDAEATSCSVAEQTGCAAPQVCEEVEGAEPACFEPVTLKGRVVDSLDDKALAGARVLARDANDAVISRVAVTKEDGTYELVVPARRDASGAPVKADVTLRADALAYETFPKAPRVALPIDLATAAGKPPSIASAATEIALLPLPDSADLGAISGVVRADQPGGTLVVAGGATGAADLDGTYTIFNVAPGEVTVKGYAAGLALDTATATVSAGKETKGVDLHGTGEATAVVSGKVEIVNAPGGSATSVILVVADTFDEAAARGETPRGLRQGNVSGEFSIDGVPDGEYVILAAFENDALVRDPDTSIGGTEIVRITVAGGDMPVQESFKVTEALAVVSPGASTLEEVSGTPTFVFKDDSSEDLYGVAVFDALGEKIWENTEVPRVTGSEDVSVAYDGPALMPGMIYQFRATSWKDGAAISQTEDLKGVFLFK</sequence>